<dbReference type="Pfam" id="PF02518">
    <property type="entry name" value="HATPase_c"/>
    <property type="match status" value="1"/>
</dbReference>
<dbReference type="AlphaFoldDB" id="A0A4D4J4R2"/>
<keyword evidence="4" id="KW-1185">Reference proteome</keyword>
<dbReference type="GO" id="GO:0000155">
    <property type="term" value="F:phosphorelay sensor kinase activity"/>
    <property type="evidence" value="ECO:0007669"/>
    <property type="project" value="InterPro"/>
</dbReference>
<feature type="domain" description="Histidine kinase/HSP90-like ATPase" evidence="1">
    <location>
        <begin position="249"/>
        <end position="350"/>
    </location>
</feature>
<evidence type="ECO:0000313" key="4">
    <source>
        <dbReference type="Proteomes" id="UP000298860"/>
    </source>
</evidence>
<feature type="domain" description="Signal transduction histidine kinase internal region" evidence="2">
    <location>
        <begin position="154"/>
        <end position="232"/>
    </location>
</feature>
<dbReference type="PANTHER" id="PTHR34220">
    <property type="entry name" value="SENSOR HISTIDINE KINASE YPDA"/>
    <property type="match status" value="1"/>
</dbReference>
<evidence type="ECO:0000259" key="2">
    <source>
        <dbReference type="Pfam" id="PF06580"/>
    </source>
</evidence>
<name>A0A4D4J4R2_9PSEU</name>
<protein>
    <submittedName>
        <fullName evidence="3">Histidine kinase</fullName>
    </submittedName>
</protein>
<keyword evidence="3" id="KW-0808">Transferase</keyword>
<dbReference type="PANTHER" id="PTHR34220:SF7">
    <property type="entry name" value="SENSOR HISTIDINE KINASE YPDA"/>
    <property type="match status" value="1"/>
</dbReference>
<accession>A0A4D4J4R2</accession>
<dbReference type="InterPro" id="IPR003594">
    <property type="entry name" value="HATPase_dom"/>
</dbReference>
<sequence length="358" mass="38221">MAVPADNEVGRERPWRLFARAEPAATLAAARRVARQLAEGLTGPRARSAARALRRLLGVPAVGLADLSGAAEWGGRLPAAGEVTALIETVLRTENQAGKPPLVAYPLHVHDELAGVLLIAGTPQPAAVRETVGWVAEALERARLDASADKAAQAELRALRAEISPHFVYNALTVIASLVSSDPDRARELMLDFADYNRYSLARHGEFTTVAEEFHAIEAYLALQRAVLADRLRVQVRVAPEVLAVPVPYLVLQPLVENAVRHGIEPRSTAGLVQVRGEAEGNDCVISVEDDGVGMEPERAAAILAGQGDPGSVGLVNVDRRLRTVYGAWYGLVVETAAGAGTRVVVRVPRFQPGVLAR</sequence>
<comment type="caution">
    <text evidence="3">The sequence shown here is derived from an EMBL/GenBank/DDBJ whole genome shotgun (WGS) entry which is preliminary data.</text>
</comment>
<reference evidence="4" key="1">
    <citation type="submission" date="2019-04" db="EMBL/GenBank/DDBJ databases">
        <title>Draft genome sequence of Pseudonocardiaceae bacterium SL3-2-4.</title>
        <authorList>
            <person name="Ningsih F."/>
            <person name="Yokota A."/>
            <person name="Sakai Y."/>
            <person name="Nanatani K."/>
            <person name="Yabe S."/>
            <person name="Oetari A."/>
            <person name="Sjamsuridzal W."/>
        </authorList>
    </citation>
    <scope>NUCLEOTIDE SEQUENCE [LARGE SCALE GENOMIC DNA]</scope>
    <source>
        <strain evidence="4">SL3-2-4</strain>
    </source>
</reference>
<dbReference type="RefSeq" id="WP_192909558.1">
    <property type="nucleotide sequence ID" value="NZ_BJFL01000015.1"/>
</dbReference>
<dbReference type="InterPro" id="IPR010559">
    <property type="entry name" value="Sig_transdc_His_kin_internal"/>
</dbReference>
<evidence type="ECO:0000259" key="1">
    <source>
        <dbReference type="Pfam" id="PF02518"/>
    </source>
</evidence>
<dbReference type="InterPro" id="IPR050640">
    <property type="entry name" value="Bact_2-comp_sensor_kinase"/>
</dbReference>
<dbReference type="GO" id="GO:0016020">
    <property type="term" value="C:membrane"/>
    <property type="evidence" value="ECO:0007669"/>
    <property type="project" value="InterPro"/>
</dbReference>
<dbReference type="Proteomes" id="UP000298860">
    <property type="component" value="Unassembled WGS sequence"/>
</dbReference>
<dbReference type="Pfam" id="PF06580">
    <property type="entry name" value="His_kinase"/>
    <property type="match status" value="1"/>
</dbReference>
<dbReference type="Gene3D" id="3.30.565.10">
    <property type="entry name" value="Histidine kinase-like ATPase, C-terminal domain"/>
    <property type="match status" value="1"/>
</dbReference>
<evidence type="ECO:0000313" key="3">
    <source>
        <dbReference type="EMBL" id="GDY31511.1"/>
    </source>
</evidence>
<dbReference type="SUPFAM" id="SSF55874">
    <property type="entry name" value="ATPase domain of HSP90 chaperone/DNA topoisomerase II/histidine kinase"/>
    <property type="match status" value="1"/>
</dbReference>
<organism evidence="3 4">
    <name type="scientific">Gandjariella thermophila</name>
    <dbReference type="NCBI Taxonomy" id="1931992"/>
    <lineage>
        <taxon>Bacteria</taxon>
        <taxon>Bacillati</taxon>
        <taxon>Actinomycetota</taxon>
        <taxon>Actinomycetes</taxon>
        <taxon>Pseudonocardiales</taxon>
        <taxon>Pseudonocardiaceae</taxon>
        <taxon>Gandjariella</taxon>
    </lineage>
</organism>
<keyword evidence="3" id="KW-0418">Kinase</keyword>
<proteinExistence type="predicted"/>
<gene>
    <name evidence="3" type="ORF">GTS_31440</name>
</gene>
<dbReference type="InterPro" id="IPR036890">
    <property type="entry name" value="HATPase_C_sf"/>
</dbReference>
<dbReference type="EMBL" id="BJFL01000015">
    <property type="protein sequence ID" value="GDY31511.1"/>
    <property type="molecule type" value="Genomic_DNA"/>
</dbReference>